<keyword evidence="5" id="KW-0325">Glycoprotein</keyword>
<evidence type="ECO:0000256" key="1">
    <source>
        <dbReference type="ARBA" id="ARBA00001973"/>
    </source>
</evidence>
<reference evidence="10 11" key="1">
    <citation type="submission" date="2021-02" db="EMBL/GenBank/DDBJ databases">
        <title>Variation within the Batrachochytrium salamandrivorans European outbreak.</title>
        <authorList>
            <person name="Kelly M."/>
            <person name="Pasmans F."/>
            <person name="Shea T.P."/>
            <person name="Munoz J.F."/>
            <person name="Carranza S."/>
            <person name="Cuomo C.A."/>
            <person name="Martel A."/>
        </authorList>
    </citation>
    <scope>NUCLEOTIDE SEQUENCE [LARGE SCALE GENOMIC DNA]</scope>
    <source>
        <strain evidence="10 11">AMFP18/2</strain>
    </source>
</reference>
<protein>
    <recommendedName>
        <fullName evidence="9">Chitin-binding type-4 domain-containing protein</fullName>
    </recommendedName>
</protein>
<sequence length="311" mass="32831">MIFATTVLALVSTMAAVANAHAFMDFPNARSSSNQLSSRNGGVKRLRGRPPGNINTVAAGCRNSAKGPSVQIVAAGGSLTVRWVVVANHGGNPRISIAFNGDNNFQQLGQASINARQLTVQMPAGKTGEATIQWFWDARNDGAFYISCADITVGGDANRSIGGNGNNNRNGGGNVNRRTGRNGGSNVNRNAGGDAGEDTDSQQQQNGNNRDGDNGGGMRRGGMRRGGMRRGGGRGRRGRGRGRGGRGRRRGGRMNRGNDDSDAQEENNGGGMRRGGGRMNRDNDDSDAQEENNGGGMRRGRRKMMNRDNGQ</sequence>
<organism evidence="10 11">
    <name type="scientific">Batrachochytrium salamandrivorans</name>
    <dbReference type="NCBI Taxonomy" id="1357716"/>
    <lineage>
        <taxon>Eukaryota</taxon>
        <taxon>Fungi</taxon>
        <taxon>Fungi incertae sedis</taxon>
        <taxon>Chytridiomycota</taxon>
        <taxon>Chytridiomycota incertae sedis</taxon>
        <taxon>Chytridiomycetes</taxon>
        <taxon>Rhizophydiales</taxon>
        <taxon>Rhizophydiales incertae sedis</taxon>
        <taxon>Batrachochytrium</taxon>
    </lineage>
</organism>
<evidence type="ECO:0000256" key="3">
    <source>
        <dbReference type="ARBA" id="ARBA00023008"/>
    </source>
</evidence>
<evidence type="ECO:0000256" key="2">
    <source>
        <dbReference type="ARBA" id="ARBA00022723"/>
    </source>
</evidence>
<proteinExistence type="inferred from homology"/>
<evidence type="ECO:0000313" key="10">
    <source>
        <dbReference type="EMBL" id="KAH6597447.1"/>
    </source>
</evidence>
<evidence type="ECO:0000256" key="5">
    <source>
        <dbReference type="ARBA" id="ARBA00023180"/>
    </source>
</evidence>
<dbReference type="EMBL" id="JAFCIX010000143">
    <property type="protein sequence ID" value="KAH6597447.1"/>
    <property type="molecule type" value="Genomic_DNA"/>
</dbReference>
<dbReference type="Pfam" id="PF03067">
    <property type="entry name" value="LPMO_10"/>
    <property type="match status" value="1"/>
</dbReference>
<evidence type="ECO:0000256" key="6">
    <source>
        <dbReference type="ARBA" id="ARBA00034311"/>
    </source>
</evidence>
<evidence type="ECO:0000256" key="8">
    <source>
        <dbReference type="SAM" id="SignalP"/>
    </source>
</evidence>
<dbReference type="Gene3D" id="2.70.50.70">
    <property type="match status" value="1"/>
</dbReference>
<gene>
    <name evidence="10" type="ORF">BASA50_004364</name>
</gene>
<feature type="compositionally biased region" description="Basic residues" evidence="7">
    <location>
        <begin position="221"/>
        <end position="253"/>
    </location>
</feature>
<comment type="cofactor">
    <cofactor evidence="1">
        <name>Cu(2+)</name>
        <dbReference type="ChEBI" id="CHEBI:29036"/>
    </cofactor>
</comment>
<evidence type="ECO:0000256" key="4">
    <source>
        <dbReference type="ARBA" id="ARBA00023157"/>
    </source>
</evidence>
<dbReference type="InterPro" id="IPR052282">
    <property type="entry name" value="Starch-active_LPMO"/>
</dbReference>
<feature type="chain" id="PRO_5046538140" description="Chitin-binding type-4 domain-containing protein" evidence="8">
    <location>
        <begin position="21"/>
        <end position="311"/>
    </location>
</feature>
<dbReference type="PANTHER" id="PTHR36575">
    <property type="entry name" value="BINDING PROTEIN, PUTATIVE (AFU_ORTHOLOGUE AFUA_1G14430)-RELATED"/>
    <property type="match status" value="1"/>
</dbReference>
<keyword evidence="11" id="KW-1185">Reference proteome</keyword>
<feature type="region of interest" description="Disordered" evidence="7">
    <location>
        <begin position="159"/>
        <end position="311"/>
    </location>
</feature>
<keyword evidence="4" id="KW-1015">Disulfide bond</keyword>
<keyword evidence="2" id="KW-0479">Metal-binding</keyword>
<dbReference type="PANTHER" id="PTHR36575:SF2">
    <property type="entry name" value="CHITIN-BINDING TYPE-4 DOMAIN-CONTAINING PROTEIN-RELATED"/>
    <property type="match status" value="1"/>
</dbReference>
<dbReference type="Proteomes" id="UP001648503">
    <property type="component" value="Unassembled WGS sequence"/>
</dbReference>
<name>A0ABQ8FFJ1_9FUNG</name>
<evidence type="ECO:0000313" key="11">
    <source>
        <dbReference type="Proteomes" id="UP001648503"/>
    </source>
</evidence>
<feature type="region of interest" description="Disordered" evidence="7">
    <location>
        <begin position="29"/>
        <end position="48"/>
    </location>
</feature>
<evidence type="ECO:0000259" key="9">
    <source>
        <dbReference type="Pfam" id="PF03067"/>
    </source>
</evidence>
<feature type="domain" description="Chitin-binding type-4" evidence="9">
    <location>
        <begin position="63"/>
        <end position="151"/>
    </location>
</feature>
<feature type="signal peptide" evidence="8">
    <location>
        <begin position="1"/>
        <end position="20"/>
    </location>
</feature>
<comment type="similarity">
    <text evidence="6">Belongs to the polysaccharide monooxygenase AA13 family.</text>
</comment>
<keyword evidence="8" id="KW-0732">Signal</keyword>
<evidence type="ECO:0000256" key="7">
    <source>
        <dbReference type="SAM" id="MobiDB-lite"/>
    </source>
</evidence>
<dbReference type="InterPro" id="IPR004302">
    <property type="entry name" value="Cellulose/chitin-bd_N"/>
</dbReference>
<comment type="caution">
    <text evidence="10">The sequence shown here is derived from an EMBL/GenBank/DDBJ whole genome shotgun (WGS) entry which is preliminary data.</text>
</comment>
<feature type="compositionally biased region" description="Gly residues" evidence="7">
    <location>
        <begin position="162"/>
        <end position="174"/>
    </location>
</feature>
<feature type="compositionally biased region" description="Gly residues" evidence="7">
    <location>
        <begin position="268"/>
        <end position="278"/>
    </location>
</feature>
<accession>A0ABQ8FFJ1</accession>
<keyword evidence="3" id="KW-0186">Copper</keyword>
<feature type="compositionally biased region" description="Polar residues" evidence="7">
    <location>
        <begin position="29"/>
        <end position="40"/>
    </location>
</feature>